<dbReference type="RefSeq" id="WP_408080558.1">
    <property type="nucleotide sequence ID" value="NZ_JBELQA010000002.1"/>
</dbReference>
<protein>
    <submittedName>
        <fullName evidence="2">2Fe-2S iron-sulfur cluster-binding protein</fullName>
    </submittedName>
</protein>
<reference evidence="2 3" key="1">
    <citation type="submission" date="2024-06" db="EMBL/GenBank/DDBJ databases">
        <authorList>
            <person name="Kaempfer P."/>
            <person name="Viver T."/>
        </authorList>
    </citation>
    <scope>NUCLEOTIDE SEQUENCE [LARGE SCALE GENOMIC DNA]</scope>
    <source>
        <strain evidence="2 3">ST-87</strain>
    </source>
</reference>
<evidence type="ECO:0000259" key="1">
    <source>
        <dbReference type="PROSITE" id="PS51085"/>
    </source>
</evidence>
<name>A0ABW8XQM4_9FLAO</name>
<gene>
    <name evidence="2" type="ORF">ABS764_04905</name>
</gene>
<accession>A0ABW8XQM4</accession>
<dbReference type="InterPro" id="IPR036010">
    <property type="entry name" value="2Fe-2S_ferredoxin-like_sf"/>
</dbReference>
<organism evidence="2 3">
    <name type="scientific">Flavobacterium plantiphilum</name>
    <dbReference type="NCBI Taxonomy" id="3163297"/>
    <lineage>
        <taxon>Bacteria</taxon>
        <taxon>Pseudomonadati</taxon>
        <taxon>Bacteroidota</taxon>
        <taxon>Flavobacteriia</taxon>
        <taxon>Flavobacteriales</taxon>
        <taxon>Flavobacteriaceae</taxon>
        <taxon>Flavobacterium</taxon>
    </lineage>
</organism>
<keyword evidence="3" id="KW-1185">Reference proteome</keyword>
<dbReference type="Pfam" id="PF00111">
    <property type="entry name" value="Fer2"/>
    <property type="match status" value="1"/>
</dbReference>
<dbReference type="InterPro" id="IPR012675">
    <property type="entry name" value="Beta-grasp_dom_sf"/>
</dbReference>
<dbReference type="SUPFAM" id="SSF54292">
    <property type="entry name" value="2Fe-2S ferredoxin-like"/>
    <property type="match status" value="1"/>
</dbReference>
<dbReference type="EMBL" id="JBELQA010000002">
    <property type="protein sequence ID" value="MFL9830186.1"/>
    <property type="molecule type" value="Genomic_DNA"/>
</dbReference>
<dbReference type="Gene3D" id="3.10.20.30">
    <property type="match status" value="1"/>
</dbReference>
<comment type="caution">
    <text evidence="2">The sequence shown here is derived from an EMBL/GenBank/DDBJ whole genome shotgun (WGS) entry which is preliminary data.</text>
</comment>
<proteinExistence type="predicted"/>
<dbReference type="InterPro" id="IPR001041">
    <property type="entry name" value="2Fe-2S_ferredoxin-type"/>
</dbReference>
<evidence type="ECO:0000313" key="3">
    <source>
        <dbReference type="Proteomes" id="UP001629260"/>
    </source>
</evidence>
<dbReference type="Proteomes" id="UP001629260">
    <property type="component" value="Unassembled WGS sequence"/>
</dbReference>
<evidence type="ECO:0000313" key="2">
    <source>
        <dbReference type="EMBL" id="MFL9830186.1"/>
    </source>
</evidence>
<dbReference type="PROSITE" id="PS51085">
    <property type="entry name" value="2FE2S_FER_2"/>
    <property type="match status" value="1"/>
</dbReference>
<sequence length="110" mass="12178">MEKEFKNIHFTVIENGTRITVTTRHGSYPNLMYLLKEELQLESFGECGGVGRCATCVVKTSGITGNSAVKDRNEPNTLEQLGYSDETTRLSCQIYITADLNGAEITVLEI</sequence>
<feature type="domain" description="2Fe-2S ferredoxin-type" evidence="1">
    <location>
        <begin position="8"/>
        <end position="110"/>
    </location>
</feature>